<dbReference type="SUPFAM" id="SSF49899">
    <property type="entry name" value="Concanavalin A-like lectins/glucanases"/>
    <property type="match status" value="1"/>
</dbReference>
<evidence type="ECO:0000256" key="5">
    <source>
        <dbReference type="ARBA" id="ARBA00034022"/>
    </source>
</evidence>
<evidence type="ECO:0000256" key="1">
    <source>
        <dbReference type="ARBA" id="ARBA00012152"/>
    </source>
</evidence>
<keyword evidence="4" id="KW-0326">Glycosidase</keyword>
<evidence type="ECO:0000256" key="4">
    <source>
        <dbReference type="ARBA" id="ARBA00023295"/>
    </source>
</evidence>
<dbReference type="Proteomes" id="UP000824120">
    <property type="component" value="Chromosome 6"/>
</dbReference>
<dbReference type="Pfam" id="PF06955">
    <property type="entry name" value="XET_C"/>
    <property type="match status" value="1"/>
</dbReference>
<dbReference type="OrthoDB" id="4781at2759"/>
<dbReference type="Gene3D" id="2.60.120.200">
    <property type="match status" value="1"/>
</dbReference>
<dbReference type="EMBL" id="JACXVP010000006">
    <property type="protein sequence ID" value="KAG5599131.1"/>
    <property type="molecule type" value="Genomic_DNA"/>
</dbReference>
<dbReference type="Pfam" id="PF00722">
    <property type="entry name" value="Glyco_hydro_16"/>
    <property type="match status" value="1"/>
</dbReference>
<dbReference type="EC" id="2.4.1.207" evidence="1"/>
<dbReference type="InterPro" id="IPR044791">
    <property type="entry name" value="Beta-glucanase/XTH"/>
</dbReference>
<keyword evidence="2" id="KW-0808">Transferase</keyword>
<dbReference type="InterPro" id="IPR000757">
    <property type="entry name" value="Beta-glucanase-like"/>
</dbReference>
<organism evidence="7 8">
    <name type="scientific">Solanum commersonii</name>
    <name type="common">Commerson's wild potato</name>
    <name type="synonym">Commerson's nightshade</name>
    <dbReference type="NCBI Taxonomy" id="4109"/>
    <lineage>
        <taxon>Eukaryota</taxon>
        <taxon>Viridiplantae</taxon>
        <taxon>Streptophyta</taxon>
        <taxon>Embryophyta</taxon>
        <taxon>Tracheophyta</taxon>
        <taxon>Spermatophyta</taxon>
        <taxon>Magnoliopsida</taxon>
        <taxon>eudicotyledons</taxon>
        <taxon>Gunneridae</taxon>
        <taxon>Pentapetalae</taxon>
        <taxon>asterids</taxon>
        <taxon>lamiids</taxon>
        <taxon>Solanales</taxon>
        <taxon>Solanaceae</taxon>
        <taxon>Solanoideae</taxon>
        <taxon>Solaneae</taxon>
        <taxon>Solanum</taxon>
    </lineage>
</organism>
<dbReference type="PANTHER" id="PTHR31062">
    <property type="entry name" value="XYLOGLUCAN ENDOTRANSGLUCOSYLASE/HYDROLASE PROTEIN 8-RELATED"/>
    <property type="match status" value="1"/>
</dbReference>
<evidence type="ECO:0000313" key="7">
    <source>
        <dbReference type="EMBL" id="KAG5599131.1"/>
    </source>
</evidence>
<reference evidence="7 8" key="1">
    <citation type="submission" date="2020-09" db="EMBL/GenBank/DDBJ databases">
        <title>De no assembly of potato wild relative species, Solanum commersonii.</title>
        <authorList>
            <person name="Cho K."/>
        </authorList>
    </citation>
    <scope>NUCLEOTIDE SEQUENCE [LARGE SCALE GENOMIC DNA]</scope>
    <source>
        <strain evidence="7">LZ3.2</strain>
        <tissue evidence="7">Leaf</tissue>
    </source>
</reference>
<keyword evidence="8" id="KW-1185">Reference proteome</keyword>
<dbReference type="GO" id="GO:0048046">
    <property type="term" value="C:apoplast"/>
    <property type="evidence" value="ECO:0007669"/>
    <property type="project" value="InterPro"/>
</dbReference>
<dbReference type="InterPro" id="IPR010713">
    <property type="entry name" value="XET_C"/>
</dbReference>
<evidence type="ECO:0000256" key="3">
    <source>
        <dbReference type="ARBA" id="ARBA00022801"/>
    </source>
</evidence>
<evidence type="ECO:0000313" key="8">
    <source>
        <dbReference type="Proteomes" id="UP000824120"/>
    </source>
</evidence>
<gene>
    <name evidence="7" type="ORF">H5410_030501</name>
</gene>
<proteinExistence type="predicted"/>
<name>A0A9J5YEG6_SOLCO</name>
<dbReference type="GO" id="GO:0044042">
    <property type="term" value="P:glucan metabolic process"/>
    <property type="evidence" value="ECO:0007669"/>
    <property type="project" value="InterPro"/>
</dbReference>
<dbReference type="GO" id="GO:0004553">
    <property type="term" value="F:hydrolase activity, hydrolyzing O-glycosyl compounds"/>
    <property type="evidence" value="ECO:0007669"/>
    <property type="project" value="InterPro"/>
</dbReference>
<accession>A0A9J5YEG6</accession>
<feature type="domain" description="GH16" evidence="6">
    <location>
        <begin position="1"/>
        <end position="98"/>
    </location>
</feature>
<comment type="catalytic activity">
    <reaction evidence="5">
        <text>breaks a beta-(1-&gt;4) bond in the backbone of a xyloglucan and transfers the xyloglucanyl segment on to O-4 of the non-reducing terminal glucose residue of an acceptor, which can be a xyloglucan or an oligosaccharide of xyloglucan.</text>
        <dbReference type="EC" id="2.4.1.207"/>
    </reaction>
</comment>
<keyword evidence="3" id="KW-0378">Hydrolase</keyword>
<comment type="caution">
    <text evidence="7">The sequence shown here is derived from an EMBL/GenBank/DDBJ whole genome shotgun (WGS) entry which is preliminary data.</text>
</comment>
<evidence type="ECO:0000256" key="2">
    <source>
        <dbReference type="ARBA" id="ARBA00022679"/>
    </source>
</evidence>
<dbReference type="PROSITE" id="PS51762">
    <property type="entry name" value="GH16_2"/>
    <property type="match status" value="1"/>
</dbReference>
<dbReference type="AlphaFoldDB" id="A0A9J5YEG6"/>
<evidence type="ECO:0000259" key="6">
    <source>
        <dbReference type="PROSITE" id="PS51762"/>
    </source>
</evidence>
<dbReference type="InterPro" id="IPR013320">
    <property type="entry name" value="ConA-like_dom_sf"/>
</dbReference>
<sequence length="149" mass="17302">MKGCGDGHLIGREVQFHLLFDPTKGFHNYAILWNPNEIIFFVDVVPIRRYPKKGDATFPQRPMYVYGSVWDASSWATVDGRIKANYRYYKNCGCITNDNPSCHLPFGSLPRVGELSRQQSNAMESVQRNYKVYDYCRDPQRDRTHTPEC</sequence>
<dbReference type="GO" id="GO:0016762">
    <property type="term" value="F:xyloglucan:xyloglucosyl transferase activity"/>
    <property type="evidence" value="ECO:0007669"/>
    <property type="project" value="UniProtKB-EC"/>
</dbReference>
<protein>
    <recommendedName>
        <fullName evidence="1">xyloglucan:xyloglucosyl transferase</fullName>
        <ecNumber evidence="1">2.4.1.207</ecNumber>
    </recommendedName>
</protein>